<evidence type="ECO:0000313" key="1">
    <source>
        <dbReference type="EMBL" id="KAI5667152.1"/>
    </source>
</evidence>
<sequence length="167" mass="19462">MLTQSSSYHTVVMWQDRGLLKCRSRYIGWNLTDAQPLLSGGSRTRTASICHEAWIYMYFPIFAPAVRPGTQSCKPYIQQYLMLGYKSEHKLLDIRLRLDMMTVDEVRWAPYRLQEIQDCWVSTWHGFIAYFDCVEAYMSARDVRSKELICGGNVARGTIVFIDRDLD</sequence>
<evidence type="ECO:0000313" key="2">
    <source>
        <dbReference type="Proteomes" id="UP001060085"/>
    </source>
</evidence>
<name>A0ACC0B3C9_CATRO</name>
<proteinExistence type="predicted"/>
<protein>
    <submittedName>
        <fullName evidence="1">Uncharacterized protein</fullName>
    </submittedName>
</protein>
<reference evidence="2" key="1">
    <citation type="journal article" date="2023" name="Nat. Plants">
        <title>Single-cell RNA sequencing provides a high-resolution roadmap for understanding the multicellular compartmentation of specialized metabolism.</title>
        <authorList>
            <person name="Sun S."/>
            <person name="Shen X."/>
            <person name="Li Y."/>
            <person name="Li Y."/>
            <person name="Wang S."/>
            <person name="Li R."/>
            <person name="Zhang H."/>
            <person name="Shen G."/>
            <person name="Guo B."/>
            <person name="Wei J."/>
            <person name="Xu J."/>
            <person name="St-Pierre B."/>
            <person name="Chen S."/>
            <person name="Sun C."/>
        </authorList>
    </citation>
    <scope>NUCLEOTIDE SEQUENCE [LARGE SCALE GENOMIC DNA]</scope>
</reference>
<organism evidence="1 2">
    <name type="scientific">Catharanthus roseus</name>
    <name type="common">Madagascar periwinkle</name>
    <name type="synonym">Vinca rosea</name>
    <dbReference type="NCBI Taxonomy" id="4058"/>
    <lineage>
        <taxon>Eukaryota</taxon>
        <taxon>Viridiplantae</taxon>
        <taxon>Streptophyta</taxon>
        <taxon>Embryophyta</taxon>
        <taxon>Tracheophyta</taxon>
        <taxon>Spermatophyta</taxon>
        <taxon>Magnoliopsida</taxon>
        <taxon>eudicotyledons</taxon>
        <taxon>Gunneridae</taxon>
        <taxon>Pentapetalae</taxon>
        <taxon>asterids</taxon>
        <taxon>lamiids</taxon>
        <taxon>Gentianales</taxon>
        <taxon>Apocynaceae</taxon>
        <taxon>Rauvolfioideae</taxon>
        <taxon>Vinceae</taxon>
        <taxon>Catharanthinae</taxon>
        <taxon>Catharanthus</taxon>
    </lineage>
</organism>
<dbReference type="EMBL" id="CM044704">
    <property type="protein sequence ID" value="KAI5667152.1"/>
    <property type="molecule type" value="Genomic_DNA"/>
</dbReference>
<accession>A0ACC0B3C9</accession>
<comment type="caution">
    <text evidence="1">The sequence shown here is derived from an EMBL/GenBank/DDBJ whole genome shotgun (WGS) entry which is preliminary data.</text>
</comment>
<dbReference type="Proteomes" id="UP001060085">
    <property type="component" value="Linkage Group LG04"/>
</dbReference>
<gene>
    <name evidence="1" type="ORF">M9H77_17005</name>
</gene>
<keyword evidence="2" id="KW-1185">Reference proteome</keyword>